<reference evidence="5" key="1">
    <citation type="journal article" date="2021" name="Nat. Commun.">
        <title>Genetic determinants of endophytism in the Arabidopsis root mycobiome.</title>
        <authorList>
            <person name="Mesny F."/>
            <person name="Miyauchi S."/>
            <person name="Thiergart T."/>
            <person name="Pickel B."/>
            <person name="Atanasova L."/>
            <person name="Karlsson M."/>
            <person name="Huettel B."/>
            <person name="Barry K.W."/>
            <person name="Haridas S."/>
            <person name="Chen C."/>
            <person name="Bauer D."/>
            <person name="Andreopoulos W."/>
            <person name="Pangilinan J."/>
            <person name="LaButti K."/>
            <person name="Riley R."/>
            <person name="Lipzen A."/>
            <person name="Clum A."/>
            <person name="Drula E."/>
            <person name="Henrissat B."/>
            <person name="Kohler A."/>
            <person name="Grigoriev I.V."/>
            <person name="Martin F.M."/>
            <person name="Hacquard S."/>
        </authorList>
    </citation>
    <scope>NUCLEOTIDE SEQUENCE</scope>
    <source>
        <strain evidence="5">MPI-CAGE-CH-0235</strain>
    </source>
</reference>
<dbReference type="Pfam" id="PF12796">
    <property type="entry name" value="Ank_2"/>
    <property type="match status" value="1"/>
</dbReference>
<dbReference type="OrthoDB" id="6781668at2759"/>
<comment type="caution">
    <text evidence="5">The sequence shown here is derived from an EMBL/GenBank/DDBJ whole genome shotgun (WGS) entry which is preliminary data.</text>
</comment>
<proteinExistence type="predicted"/>
<dbReference type="AlphaFoldDB" id="A0A8K0SMH8"/>
<feature type="repeat" description="ANK" evidence="4">
    <location>
        <begin position="46"/>
        <end position="91"/>
    </location>
</feature>
<evidence type="ECO:0000313" key="5">
    <source>
        <dbReference type="EMBL" id="KAH7308899.1"/>
    </source>
</evidence>
<dbReference type="SMART" id="SM00248">
    <property type="entry name" value="ANK"/>
    <property type="match status" value="2"/>
</dbReference>
<dbReference type="PANTHER" id="PTHR24161:SF85">
    <property type="entry name" value="PALMITOYLTRANSFERASE HIP14"/>
    <property type="match status" value="1"/>
</dbReference>
<dbReference type="Proteomes" id="UP000813444">
    <property type="component" value="Unassembled WGS sequence"/>
</dbReference>
<evidence type="ECO:0000256" key="1">
    <source>
        <dbReference type="ARBA" id="ARBA00012210"/>
    </source>
</evidence>
<organism evidence="5 6">
    <name type="scientific">Stachybotrys elegans</name>
    <dbReference type="NCBI Taxonomy" id="80388"/>
    <lineage>
        <taxon>Eukaryota</taxon>
        <taxon>Fungi</taxon>
        <taxon>Dikarya</taxon>
        <taxon>Ascomycota</taxon>
        <taxon>Pezizomycotina</taxon>
        <taxon>Sordariomycetes</taxon>
        <taxon>Hypocreomycetidae</taxon>
        <taxon>Hypocreales</taxon>
        <taxon>Stachybotryaceae</taxon>
        <taxon>Stachybotrys</taxon>
    </lineage>
</organism>
<dbReference type="SUPFAM" id="SSF48403">
    <property type="entry name" value="Ankyrin repeat"/>
    <property type="match status" value="1"/>
</dbReference>
<protein>
    <recommendedName>
        <fullName evidence="1">protein S-acyltransferase</fullName>
        <ecNumber evidence="1">2.3.1.225</ecNumber>
    </recommendedName>
</protein>
<keyword evidence="6" id="KW-1185">Reference proteome</keyword>
<dbReference type="InterPro" id="IPR036770">
    <property type="entry name" value="Ankyrin_rpt-contain_sf"/>
</dbReference>
<evidence type="ECO:0000256" key="3">
    <source>
        <dbReference type="ARBA" id="ARBA00023043"/>
    </source>
</evidence>
<accession>A0A8K0SMH8</accession>
<sequence>MEMGSLPGDGQEASDDIMQMARLGNIAAMEKFFEAGNVDATYTDDEGITPLHWAAINNQYAMSLMRAAYKGFPQCVDLFLRWGANVHETDEQDFTALHWALVKGNLAYILKLIEYGAGRFAKTHTNFIAEDIRELITRLGKNI</sequence>
<dbReference type="Gene3D" id="1.25.40.20">
    <property type="entry name" value="Ankyrin repeat-containing domain"/>
    <property type="match status" value="2"/>
</dbReference>
<dbReference type="InterPro" id="IPR002110">
    <property type="entry name" value="Ankyrin_rpt"/>
</dbReference>
<dbReference type="EC" id="2.3.1.225" evidence="1"/>
<dbReference type="PANTHER" id="PTHR24161">
    <property type="entry name" value="ANK_REP_REGION DOMAIN-CONTAINING PROTEIN-RELATED"/>
    <property type="match status" value="1"/>
</dbReference>
<dbReference type="PROSITE" id="PS50088">
    <property type="entry name" value="ANK_REPEAT"/>
    <property type="match status" value="1"/>
</dbReference>
<evidence type="ECO:0000256" key="4">
    <source>
        <dbReference type="PROSITE-ProRule" id="PRU00023"/>
    </source>
</evidence>
<evidence type="ECO:0000313" key="6">
    <source>
        <dbReference type="Proteomes" id="UP000813444"/>
    </source>
</evidence>
<evidence type="ECO:0000256" key="2">
    <source>
        <dbReference type="ARBA" id="ARBA00022737"/>
    </source>
</evidence>
<name>A0A8K0SMH8_9HYPO</name>
<gene>
    <name evidence="5" type="ORF">B0I35DRAFT_482659</name>
</gene>
<dbReference type="GO" id="GO:0019706">
    <property type="term" value="F:protein-cysteine S-palmitoyltransferase activity"/>
    <property type="evidence" value="ECO:0007669"/>
    <property type="project" value="UniProtKB-EC"/>
</dbReference>
<keyword evidence="3 4" id="KW-0040">ANK repeat</keyword>
<keyword evidence="2" id="KW-0677">Repeat</keyword>
<dbReference type="EMBL" id="JAGPNK010000014">
    <property type="protein sequence ID" value="KAH7308899.1"/>
    <property type="molecule type" value="Genomic_DNA"/>
</dbReference>